<name>A0A150FXQ2_GONPE</name>
<accession>A0A150FXQ2</accession>
<comment type="caution">
    <text evidence="1">The sequence shown here is derived from an EMBL/GenBank/DDBJ whole genome shotgun (WGS) entry which is preliminary data.</text>
</comment>
<organism evidence="1 2">
    <name type="scientific">Gonium pectorale</name>
    <name type="common">Green alga</name>
    <dbReference type="NCBI Taxonomy" id="33097"/>
    <lineage>
        <taxon>Eukaryota</taxon>
        <taxon>Viridiplantae</taxon>
        <taxon>Chlorophyta</taxon>
        <taxon>core chlorophytes</taxon>
        <taxon>Chlorophyceae</taxon>
        <taxon>CS clade</taxon>
        <taxon>Chlamydomonadales</taxon>
        <taxon>Volvocaceae</taxon>
        <taxon>Gonium</taxon>
    </lineage>
</organism>
<keyword evidence="2" id="KW-1185">Reference proteome</keyword>
<proteinExistence type="predicted"/>
<dbReference type="EMBL" id="LSYV01000154">
    <property type="protein sequence ID" value="KXZ42376.1"/>
    <property type="molecule type" value="Genomic_DNA"/>
</dbReference>
<evidence type="ECO:0000313" key="1">
    <source>
        <dbReference type="EMBL" id="KXZ42376.1"/>
    </source>
</evidence>
<dbReference type="Proteomes" id="UP000075714">
    <property type="component" value="Unassembled WGS sequence"/>
</dbReference>
<gene>
    <name evidence="1" type="ORF">GPECTOR_154g67</name>
</gene>
<evidence type="ECO:0000313" key="2">
    <source>
        <dbReference type="Proteomes" id="UP000075714"/>
    </source>
</evidence>
<protein>
    <submittedName>
        <fullName evidence="1">Uncharacterized protein</fullName>
    </submittedName>
</protein>
<reference evidence="2" key="1">
    <citation type="journal article" date="2016" name="Nat. Commun.">
        <title>The Gonium pectorale genome demonstrates co-option of cell cycle regulation during the evolution of multicellularity.</title>
        <authorList>
            <person name="Hanschen E.R."/>
            <person name="Marriage T.N."/>
            <person name="Ferris P.J."/>
            <person name="Hamaji T."/>
            <person name="Toyoda A."/>
            <person name="Fujiyama A."/>
            <person name="Neme R."/>
            <person name="Noguchi H."/>
            <person name="Minakuchi Y."/>
            <person name="Suzuki M."/>
            <person name="Kawai-Toyooka H."/>
            <person name="Smith D.R."/>
            <person name="Sparks H."/>
            <person name="Anderson J."/>
            <person name="Bakaric R."/>
            <person name="Luria V."/>
            <person name="Karger A."/>
            <person name="Kirschner M.W."/>
            <person name="Durand P.M."/>
            <person name="Michod R.E."/>
            <person name="Nozaki H."/>
            <person name="Olson B.J."/>
        </authorList>
    </citation>
    <scope>NUCLEOTIDE SEQUENCE [LARGE SCALE GENOMIC DNA]</scope>
    <source>
        <strain evidence="2">NIES-2863</strain>
    </source>
</reference>
<dbReference type="AlphaFoldDB" id="A0A150FXQ2"/>
<dbReference type="OrthoDB" id="546213at2759"/>
<sequence>MRQTIRHGLDPLAGRKGVIRQPPGTYDWRTWLRNVFADLPNNTGTSVDVAATLEADPEIAPKLDRRPDPMTVSVPLWKRTISNSLGRFPEFVDTGVRKGKFKVYRFDKQVVQALQQGGRKRKA</sequence>